<dbReference type="PANTHER" id="PTHR32322:SF9">
    <property type="entry name" value="AMINO-ACID METABOLITE EFFLUX PUMP-RELATED"/>
    <property type="match status" value="1"/>
</dbReference>
<dbReference type="RefSeq" id="WP_163097752.1">
    <property type="nucleotide sequence ID" value="NZ_CP127523.1"/>
</dbReference>
<evidence type="ECO:0000256" key="4">
    <source>
        <dbReference type="ARBA" id="ARBA00023136"/>
    </source>
</evidence>
<feature type="transmembrane region" description="Helical" evidence="5">
    <location>
        <begin position="37"/>
        <end position="57"/>
    </location>
</feature>
<comment type="caution">
    <text evidence="7">The sequence shown here is derived from an EMBL/GenBank/DDBJ whole genome shotgun (WGS) entry which is preliminary data.</text>
</comment>
<feature type="transmembrane region" description="Helical" evidence="5">
    <location>
        <begin position="143"/>
        <end position="162"/>
    </location>
</feature>
<feature type="transmembrane region" description="Helical" evidence="5">
    <location>
        <begin position="242"/>
        <end position="259"/>
    </location>
</feature>
<keyword evidence="4 5" id="KW-0472">Membrane</keyword>
<dbReference type="GO" id="GO:0016020">
    <property type="term" value="C:membrane"/>
    <property type="evidence" value="ECO:0007669"/>
    <property type="project" value="UniProtKB-SubCell"/>
</dbReference>
<name>A0A845U6L9_9PROT</name>
<dbReference type="InterPro" id="IPR037185">
    <property type="entry name" value="EmrE-like"/>
</dbReference>
<keyword evidence="2 5" id="KW-0812">Transmembrane</keyword>
<dbReference type="PANTHER" id="PTHR32322">
    <property type="entry name" value="INNER MEMBRANE TRANSPORTER"/>
    <property type="match status" value="1"/>
</dbReference>
<evidence type="ECO:0000256" key="3">
    <source>
        <dbReference type="ARBA" id="ARBA00022989"/>
    </source>
</evidence>
<dbReference type="InterPro" id="IPR050638">
    <property type="entry name" value="AA-Vitamin_Transporters"/>
</dbReference>
<gene>
    <name evidence="7" type="ORF">GL267_07670</name>
</gene>
<dbReference type="EMBL" id="WNJL01000030">
    <property type="protein sequence ID" value="NDU42523.1"/>
    <property type="molecule type" value="Genomic_DNA"/>
</dbReference>
<evidence type="ECO:0000256" key="5">
    <source>
        <dbReference type="SAM" id="Phobius"/>
    </source>
</evidence>
<keyword evidence="3 5" id="KW-1133">Transmembrane helix</keyword>
<feature type="transmembrane region" description="Helical" evidence="5">
    <location>
        <begin position="265"/>
        <end position="283"/>
    </location>
</feature>
<comment type="subcellular location">
    <subcellularLocation>
        <location evidence="1">Membrane</location>
        <topology evidence="1">Multi-pass membrane protein</topology>
    </subcellularLocation>
</comment>
<feature type="domain" description="EamA" evidence="6">
    <location>
        <begin position="143"/>
        <end position="281"/>
    </location>
</feature>
<accession>A0A845U6L9</accession>
<evidence type="ECO:0000313" key="7">
    <source>
        <dbReference type="EMBL" id="NDU42523.1"/>
    </source>
</evidence>
<feature type="transmembrane region" description="Helical" evidence="5">
    <location>
        <begin position="120"/>
        <end position="137"/>
    </location>
</feature>
<dbReference type="AlphaFoldDB" id="A0A845U6L9"/>
<feature type="transmembrane region" description="Helical" evidence="5">
    <location>
        <begin position="209"/>
        <end position="230"/>
    </location>
</feature>
<reference evidence="7" key="1">
    <citation type="submission" date="2019-11" db="EMBL/GenBank/DDBJ databases">
        <title>Acidithiobacillus ferrianus sp. nov.: a facultatively anaerobic and extremely acidophilic chemolithoautotroph.</title>
        <authorList>
            <person name="Norris P.R."/>
            <person name="Falagan C."/>
            <person name="Moya-Beltran A."/>
            <person name="Castro M."/>
            <person name="Quatrini R."/>
            <person name="Johnson D.B."/>
        </authorList>
    </citation>
    <scope>NUCLEOTIDE SEQUENCE [LARGE SCALE GENOMIC DNA]</scope>
    <source>
        <strain evidence="7">MG</strain>
    </source>
</reference>
<protein>
    <submittedName>
        <fullName evidence="7">EamA family transporter</fullName>
    </submittedName>
</protein>
<sequence>MNMPLKTFALTTLVLIGMAGNSLLARAALGGHLIGPLSFTMIRLVSGCIMLLMLAFIARVRPRLSHKGMPVTLLLYALAFAYGYLQLGAATGTLFLFFAIQATILCWEMFNGYRLSTGQWLGSGLSVWGLWILVGGVSGLPDMIGIMLMIVAGISWGLYSMLGKNVVDSLAVTTANFIWSGLIASLVFAAVDIFALGDGESVYISVPGLYYALVVGAVTSALVYVLWYILVQKLSGVTSASVQMAVPAVVLLGAAPLLGEPVTRHSLIGGTIMISGLFLVTLTKHL</sequence>
<dbReference type="SUPFAM" id="SSF103481">
    <property type="entry name" value="Multidrug resistance efflux transporter EmrE"/>
    <property type="match status" value="1"/>
</dbReference>
<feature type="transmembrane region" description="Helical" evidence="5">
    <location>
        <begin position="174"/>
        <end position="197"/>
    </location>
</feature>
<evidence type="ECO:0000256" key="1">
    <source>
        <dbReference type="ARBA" id="ARBA00004141"/>
    </source>
</evidence>
<proteinExistence type="predicted"/>
<dbReference type="InterPro" id="IPR000620">
    <property type="entry name" value="EamA_dom"/>
</dbReference>
<evidence type="ECO:0000256" key="2">
    <source>
        <dbReference type="ARBA" id="ARBA00022692"/>
    </source>
</evidence>
<organism evidence="7">
    <name type="scientific">Acidithiobacillus ferrianus</name>
    <dbReference type="NCBI Taxonomy" id="2678518"/>
    <lineage>
        <taxon>Bacteria</taxon>
        <taxon>Pseudomonadati</taxon>
        <taxon>Pseudomonadota</taxon>
        <taxon>Acidithiobacillia</taxon>
        <taxon>Acidithiobacillales</taxon>
        <taxon>Acidithiobacillaceae</taxon>
        <taxon>Acidithiobacillus</taxon>
    </lineage>
</organism>
<dbReference type="Pfam" id="PF00892">
    <property type="entry name" value="EamA"/>
    <property type="match status" value="1"/>
</dbReference>
<evidence type="ECO:0000259" key="6">
    <source>
        <dbReference type="Pfam" id="PF00892"/>
    </source>
</evidence>